<feature type="compositionally biased region" description="Low complexity" evidence="1">
    <location>
        <begin position="479"/>
        <end position="527"/>
    </location>
</feature>
<organism evidence="2 3">
    <name type="scientific">Volvox africanus</name>
    <dbReference type="NCBI Taxonomy" id="51714"/>
    <lineage>
        <taxon>Eukaryota</taxon>
        <taxon>Viridiplantae</taxon>
        <taxon>Chlorophyta</taxon>
        <taxon>core chlorophytes</taxon>
        <taxon>Chlorophyceae</taxon>
        <taxon>CS clade</taxon>
        <taxon>Chlamydomonadales</taxon>
        <taxon>Volvocaceae</taxon>
        <taxon>Volvox</taxon>
    </lineage>
</organism>
<accession>A0ABQ5RY84</accession>
<reference evidence="2 3" key="1">
    <citation type="journal article" date="2023" name="IScience">
        <title>Expanded male sex-determining region conserved during the evolution of homothallism in the green alga Volvox.</title>
        <authorList>
            <person name="Yamamoto K."/>
            <person name="Matsuzaki R."/>
            <person name="Mahakham W."/>
            <person name="Heman W."/>
            <person name="Sekimoto H."/>
            <person name="Kawachi M."/>
            <person name="Minakuchi Y."/>
            <person name="Toyoda A."/>
            <person name="Nozaki H."/>
        </authorList>
    </citation>
    <scope>NUCLEOTIDE SEQUENCE [LARGE SCALE GENOMIC DNA]</scope>
    <source>
        <strain evidence="2 3">NIES-4468</strain>
    </source>
</reference>
<dbReference type="Proteomes" id="UP001165090">
    <property type="component" value="Unassembled WGS sequence"/>
</dbReference>
<feature type="compositionally biased region" description="Gly residues" evidence="1">
    <location>
        <begin position="386"/>
        <end position="402"/>
    </location>
</feature>
<evidence type="ECO:0000313" key="3">
    <source>
        <dbReference type="Proteomes" id="UP001165090"/>
    </source>
</evidence>
<feature type="compositionally biased region" description="Low complexity" evidence="1">
    <location>
        <begin position="271"/>
        <end position="284"/>
    </location>
</feature>
<feature type="compositionally biased region" description="Low complexity" evidence="1">
    <location>
        <begin position="439"/>
        <end position="452"/>
    </location>
</feature>
<feature type="region of interest" description="Disordered" evidence="1">
    <location>
        <begin position="250"/>
        <end position="403"/>
    </location>
</feature>
<feature type="compositionally biased region" description="Basic and acidic residues" evidence="1">
    <location>
        <begin position="645"/>
        <end position="660"/>
    </location>
</feature>
<feature type="region of interest" description="Disordered" evidence="1">
    <location>
        <begin position="1277"/>
        <end position="1298"/>
    </location>
</feature>
<feature type="compositionally biased region" description="Polar residues" evidence="1">
    <location>
        <begin position="1127"/>
        <end position="1147"/>
    </location>
</feature>
<feature type="compositionally biased region" description="Low complexity" evidence="1">
    <location>
        <begin position="1024"/>
        <end position="1052"/>
    </location>
</feature>
<feature type="region of interest" description="Disordered" evidence="1">
    <location>
        <begin position="1357"/>
        <end position="1379"/>
    </location>
</feature>
<gene>
    <name evidence="2" type="ORF">VaNZ11_004697</name>
</gene>
<feature type="region of interest" description="Disordered" evidence="1">
    <location>
        <begin position="949"/>
        <end position="1093"/>
    </location>
</feature>
<feature type="region of interest" description="Disordered" evidence="1">
    <location>
        <begin position="1114"/>
        <end position="1166"/>
    </location>
</feature>
<dbReference type="EMBL" id="BSDZ01000011">
    <property type="protein sequence ID" value="GLI62134.1"/>
    <property type="molecule type" value="Genomic_DNA"/>
</dbReference>
<feature type="compositionally biased region" description="Polar residues" evidence="1">
    <location>
        <begin position="285"/>
        <end position="297"/>
    </location>
</feature>
<name>A0ABQ5RY84_9CHLO</name>
<keyword evidence="3" id="KW-1185">Reference proteome</keyword>
<feature type="compositionally biased region" description="Gly residues" evidence="1">
    <location>
        <begin position="528"/>
        <end position="541"/>
    </location>
</feature>
<feature type="compositionally biased region" description="Low complexity" evidence="1">
    <location>
        <begin position="663"/>
        <end position="676"/>
    </location>
</feature>
<feature type="compositionally biased region" description="Low complexity" evidence="1">
    <location>
        <begin position="807"/>
        <end position="826"/>
    </location>
</feature>
<feature type="compositionally biased region" description="Low complexity" evidence="1">
    <location>
        <begin position="542"/>
        <end position="552"/>
    </location>
</feature>
<feature type="compositionally biased region" description="Gly residues" evidence="1">
    <location>
        <begin position="998"/>
        <end position="1009"/>
    </location>
</feature>
<sequence>MLEIYEVFDASNEELLSELQNLQHLLRNSPGPNHVHYKMLYDTVCQELEERGVSHKVFQQLAPTVHLQPHASLAAGLGLGAPGPFTALLPAAVVVKQPVQPVAALYSFGSFGASGAGGGGAMPAAPPPPVAAVAGGATPPASTALAYGYGSSQHHPYLTHQQGSQPATGGMAQAVNAMVAASVRYNQPPALANVPAAGAPVAPRPQLATLPPSGLLSAPVLTPAPAAASSGATSVHALLRNYDLSVPAAAPKPLPPQPPAAVLQRPPPPVLTLQPQVQSQLPTTATPQNALQIQIQAHSPGPTPTGDVMLTPSELGSARNKARSSSGDGGGGVDSKTSGAACGGGAANSSGAGSESDGLATPAEAVAGSKAFGPGGEASTASVDSNGGGEGGSAANGGGGGKHLTPWEAAMLAFREEQRLLRKARKAIRKGPPPKPGAKKPGSVSPSHASSQHNHHQHSPLGAESSCSTRPGAKPPRPSGTGSAATTTTPGAGKAAAAAPSSPHGAAALAAGASAATRGTPASTAANGAGGGSEGPKGGKSGAAASGAGNAARSQVVGNGGKASGTGPAASSSLAAAATATAATSGAHAVRTAEEASAAATAVTCPAAASAEPPPVDLDAVPEEQGLAARTQAVPAETVAVQLREPSEPESVKTDEESHEMVAAAMWEASAAAAADAVRRAGTGGAGSVSDSDPESVSSGSQQSEQEEHGPRPEQQRGRKEEHPDSGLSVADLRVQGCVLSAPAGPARPDAVAGPASVTPPPRAMSASHAPPWRQQQPSRPGQPVLVATSVKSPPSAATSVIMPRNAWGAAPSLGPAALQPQQPMPLRGPEADTVPSESDSGADSDVGSVSDFPESPGKWTRVGRGHQVLSNERLQQPRVEDDEEARQRAIAAAAAAAIQGRSAADASQFMGSANQLARAVISDGPMKVDRWSDWDLADSSDALSAWATNHDGDPVRGDHLRAPRPVGHLAPPESLVEGPAGAHALPQTDKRAVGLEGSTGGSSSGGGSRQSVRFGEGVTMPRAGSAPHSSSGRRSAAAAEPALQSSASALAVTSGGKGGDISSSDDDGNAVGDTGESGLMLRGEGQQTIPRTGVVPAGTKAATLPNVFTAPGSNAAILRRPPVAPVSSTPTQSTGRSGPPSSNGVAQSLPRGGGGGGGSSSNLAPAATAASGTAAAASASSDAAIAAAPYLQYYSSFHEILTLRYSSLPVMLDAAALASASVAAVAGAAGGGGGGSRPPSRMLLGSAAASGIDLLERYAGLLARCEAWQAKLRQLGSTMPTEDPPTVAATTPTEPPVDDVAAVGQQQEQPQQPPLPMPMPMPQTRRYVAVIDDTAHPEVRNVVVAALRLLSPSWALDPVDQVTEQAKPEASADDDAGG</sequence>
<feature type="compositionally biased region" description="Low complexity" evidence="1">
    <location>
        <begin position="565"/>
        <end position="611"/>
    </location>
</feature>
<protein>
    <submittedName>
        <fullName evidence="2">Uncharacterized protein</fullName>
    </submittedName>
</protein>
<feature type="compositionally biased region" description="Low complexity" evidence="1">
    <location>
        <begin position="688"/>
        <end position="704"/>
    </location>
</feature>
<feature type="compositionally biased region" description="Basic and acidic residues" evidence="1">
    <location>
        <begin position="706"/>
        <end position="725"/>
    </location>
</feature>
<evidence type="ECO:0000256" key="1">
    <source>
        <dbReference type="SAM" id="MobiDB-lite"/>
    </source>
</evidence>
<comment type="caution">
    <text evidence="2">The sequence shown here is derived from an EMBL/GenBank/DDBJ whole genome shotgun (WGS) entry which is preliminary data.</text>
</comment>
<feature type="compositionally biased region" description="Low complexity" evidence="1">
    <location>
        <begin position="347"/>
        <end position="358"/>
    </location>
</feature>
<proteinExistence type="predicted"/>
<feature type="region of interest" description="Disordered" evidence="1">
    <location>
        <begin position="426"/>
        <end position="888"/>
    </location>
</feature>
<feature type="compositionally biased region" description="Polar residues" evidence="1">
    <location>
        <begin position="790"/>
        <end position="799"/>
    </location>
</feature>
<feature type="compositionally biased region" description="Pro residues" evidence="1">
    <location>
        <begin position="250"/>
        <end position="270"/>
    </location>
</feature>
<evidence type="ECO:0000313" key="2">
    <source>
        <dbReference type="EMBL" id="GLI62134.1"/>
    </source>
</evidence>
<feature type="compositionally biased region" description="Low complexity" evidence="1">
    <location>
        <begin position="837"/>
        <end position="852"/>
    </location>
</feature>
<feature type="non-terminal residue" evidence="2">
    <location>
        <position position="1379"/>
    </location>
</feature>
<feature type="compositionally biased region" description="Low complexity" evidence="1">
    <location>
        <begin position="1281"/>
        <end position="1298"/>
    </location>
</feature>
<feature type="compositionally biased region" description="Basic and acidic residues" evidence="1">
    <location>
        <begin position="951"/>
        <end position="962"/>
    </location>
</feature>